<feature type="region of interest" description="Disordered" evidence="3">
    <location>
        <begin position="1"/>
        <end position="53"/>
    </location>
</feature>
<keyword evidence="6" id="KW-1185">Reference proteome</keyword>
<dbReference type="Gene3D" id="4.10.60.10">
    <property type="entry name" value="Zinc finger, CCHC-type"/>
    <property type="match status" value="1"/>
</dbReference>
<dbReference type="PROSITE" id="PS50158">
    <property type="entry name" value="ZF_CCHC"/>
    <property type="match status" value="1"/>
</dbReference>
<name>A0A0C9WZ82_9AGAR</name>
<evidence type="ECO:0000256" key="3">
    <source>
        <dbReference type="SAM" id="MobiDB-lite"/>
    </source>
</evidence>
<keyword evidence="1" id="KW-0507">mRNA processing</keyword>
<sequence>MQARHQQKGRKNTSSQGNKKTDVECYNCHKKGHMSSDCWSKGGGCEGQGPKGC</sequence>
<feature type="compositionally biased region" description="Basic residues" evidence="3">
    <location>
        <begin position="1"/>
        <end position="11"/>
    </location>
</feature>
<dbReference type="InterPro" id="IPR001878">
    <property type="entry name" value="Znf_CCHC"/>
</dbReference>
<dbReference type="SMART" id="SM00343">
    <property type="entry name" value="ZnF_C2HC"/>
    <property type="match status" value="1"/>
</dbReference>
<evidence type="ECO:0000256" key="2">
    <source>
        <dbReference type="PROSITE-ProRule" id="PRU00047"/>
    </source>
</evidence>
<dbReference type="GO" id="GO:0008270">
    <property type="term" value="F:zinc ion binding"/>
    <property type="evidence" value="ECO:0007669"/>
    <property type="project" value="UniProtKB-KW"/>
</dbReference>
<evidence type="ECO:0000313" key="6">
    <source>
        <dbReference type="Proteomes" id="UP000054477"/>
    </source>
</evidence>
<dbReference type="GO" id="GO:0003676">
    <property type="term" value="F:nucleic acid binding"/>
    <property type="evidence" value="ECO:0007669"/>
    <property type="project" value="InterPro"/>
</dbReference>
<dbReference type="Proteomes" id="UP000054477">
    <property type="component" value="Unassembled WGS sequence"/>
</dbReference>
<evidence type="ECO:0000259" key="4">
    <source>
        <dbReference type="PROSITE" id="PS50158"/>
    </source>
</evidence>
<accession>A0A0C9WZ82</accession>
<dbReference type="OrthoDB" id="2692435at2759"/>
<reference evidence="5 6" key="1">
    <citation type="submission" date="2014-04" db="EMBL/GenBank/DDBJ databases">
        <authorList>
            <consortium name="DOE Joint Genome Institute"/>
            <person name="Kuo A."/>
            <person name="Kohler A."/>
            <person name="Nagy L.G."/>
            <person name="Floudas D."/>
            <person name="Copeland A."/>
            <person name="Barry K.W."/>
            <person name="Cichocki N."/>
            <person name="Veneault-Fourrey C."/>
            <person name="LaButti K."/>
            <person name="Lindquist E.A."/>
            <person name="Lipzen A."/>
            <person name="Lundell T."/>
            <person name="Morin E."/>
            <person name="Murat C."/>
            <person name="Sun H."/>
            <person name="Tunlid A."/>
            <person name="Henrissat B."/>
            <person name="Grigoriev I.V."/>
            <person name="Hibbett D.S."/>
            <person name="Martin F."/>
            <person name="Nordberg H.P."/>
            <person name="Cantor M.N."/>
            <person name="Hua S.X."/>
        </authorList>
    </citation>
    <scope>NUCLEOTIDE SEQUENCE [LARGE SCALE GENOMIC DNA]</scope>
    <source>
        <strain evidence="5 6">LaAM-08-1</strain>
    </source>
</reference>
<organism evidence="5 6">
    <name type="scientific">Laccaria amethystina LaAM-08-1</name>
    <dbReference type="NCBI Taxonomy" id="1095629"/>
    <lineage>
        <taxon>Eukaryota</taxon>
        <taxon>Fungi</taxon>
        <taxon>Dikarya</taxon>
        <taxon>Basidiomycota</taxon>
        <taxon>Agaricomycotina</taxon>
        <taxon>Agaricomycetes</taxon>
        <taxon>Agaricomycetidae</taxon>
        <taxon>Agaricales</taxon>
        <taxon>Agaricineae</taxon>
        <taxon>Hydnangiaceae</taxon>
        <taxon>Laccaria</taxon>
    </lineage>
</organism>
<dbReference type="SUPFAM" id="SSF57756">
    <property type="entry name" value="Retrovirus zinc finger-like domains"/>
    <property type="match status" value="1"/>
</dbReference>
<dbReference type="Pfam" id="PF00098">
    <property type="entry name" value="zf-CCHC"/>
    <property type="match status" value="1"/>
</dbReference>
<gene>
    <name evidence="5" type="ORF">K443DRAFT_643076</name>
</gene>
<dbReference type="HOGENOM" id="CLU_3069518_0_0_1"/>
<keyword evidence="2" id="KW-0479">Metal-binding</keyword>
<dbReference type="AlphaFoldDB" id="A0A0C9WZ82"/>
<evidence type="ECO:0000313" key="5">
    <source>
        <dbReference type="EMBL" id="KIK05100.1"/>
    </source>
</evidence>
<feature type="compositionally biased region" description="Gly residues" evidence="3">
    <location>
        <begin position="41"/>
        <end position="53"/>
    </location>
</feature>
<dbReference type="GO" id="GO:0006397">
    <property type="term" value="P:mRNA processing"/>
    <property type="evidence" value="ECO:0007669"/>
    <property type="project" value="UniProtKB-KW"/>
</dbReference>
<proteinExistence type="predicted"/>
<keyword evidence="2" id="KW-0863">Zinc-finger</keyword>
<dbReference type="InterPro" id="IPR036875">
    <property type="entry name" value="Znf_CCHC_sf"/>
</dbReference>
<reference evidence="6" key="2">
    <citation type="submission" date="2015-01" db="EMBL/GenBank/DDBJ databases">
        <title>Evolutionary Origins and Diversification of the Mycorrhizal Mutualists.</title>
        <authorList>
            <consortium name="DOE Joint Genome Institute"/>
            <consortium name="Mycorrhizal Genomics Consortium"/>
            <person name="Kohler A."/>
            <person name="Kuo A."/>
            <person name="Nagy L.G."/>
            <person name="Floudas D."/>
            <person name="Copeland A."/>
            <person name="Barry K.W."/>
            <person name="Cichocki N."/>
            <person name="Veneault-Fourrey C."/>
            <person name="LaButti K."/>
            <person name="Lindquist E.A."/>
            <person name="Lipzen A."/>
            <person name="Lundell T."/>
            <person name="Morin E."/>
            <person name="Murat C."/>
            <person name="Riley R."/>
            <person name="Ohm R."/>
            <person name="Sun H."/>
            <person name="Tunlid A."/>
            <person name="Henrissat B."/>
            <person name="Grigoriev I.V."/>
            <person name="Hibbett D.S."/>
            <person name="Martin F."/>
        </authorList>
    </citation>
    <scope>NUCLEOTIDE SEQUENCE [LARGE SCALE GENOMIC DNA]</scope>
    <source>
        <strain evidence="6">LaAM-08-1</strain>
    </source>
</reference>
<keyword evidence="2" id="KW-0862">Zinc</keyword>
<protein>
    <recommendedName>
        <fullName evidence="4">CCHC-type domain-containing protein</fullName>
    </recommendedName>
</protein>
<feature type="domain" description="CCHC-type" evidence="4">
    <location>
        <begin position="25"/>
        <end position="38"/>
    </location>
</feature>
<evidence type="ECO:0000256" key="1">
    <source>
        <dbReference type="ARBA" id="ARBA00022664"/>
    </source>
</evidence>
<dbReference type="EMBL" id="KN838563">
    <property type="protein sequence ID" value="KIK05100.1"/>
    <property type="molecule type" value="Genomic_DNA"/>
</dbReference>